<evidence type="ECO:0000313" key="1">
    <source>
        <dbReference type="EMBL" id="QHS95834.1"/>
    </source>
</evidence>
<dbReference type="SUPFAM" id="SSF57783">
    <property type="entry name" value="Zinc beta-ribbon"/>
    <property type="match status" value="2"/>
</dbReference>
<name>A0A6C0BW87_9ZZZZ</name>
<accession>A0A6C0BW87</accession>
<sequence length="125" mass="14782">MYFCEVCDNMYYIKISEEDESKLVYYCRKCGNEETNITEDNMIVSELHLKGSEQQFHHIINKYTKIDPTLPRIKSVPCPNVKCSTNDAKKPTERSVINIRYDEINMKYVYICTTCDTIWKTDDKN</sequence>
<protein>
    <recommendedName>
        <fullName evidence="2">DNA-directed RNA polymerase M/15kDa subunit domain-containing protein</fullName>
    </recommendedName>
</protein>
<organism evidence="1">
    <name type="scientific">viral metagenome</name>
    <dbReference type="NCBI Taxonomy" id="1070528"/>
    <lineage>
        <taxon>unclassified sequences</taxon>
        <taxon>metagenomes</taxon>
        <taxon>organismal metagenomes</taxon>
    </lineage>
</organism>
<evidence type="ECO:0008006" key="2">
    <source>
        <dbReference type="Google" id="ProtNLM"/>
    </source>
</evidence>
<dbReference type="EMBL" id="MN739258">
    <property type="protein sequence ID" value="QHS95834.1"/>
    <property type="molecule type" value="Genomic_DNA"/>
</dbReference>
<dbReference type="AlphaFoldDB" id="A0A6C0BW87"/>
<dbReference type="Gene3D" id="2.20.25.10">
    <property type="match status" value="2"/>
</dbReference>
<reference evidence="1" key="1">
    <citation type="journal article" date="2020" name="Nature">
        <title>Giant virus diversity and host interactions through global metagenomics.</title>
        <authorList>
            <person name="Schulz F."/>
            <person name="Roux S."/>
            <person name="Paez-Espino D."/>
            <person name="Jungbluth S."/>
            <person name="Walsh D.A."/>
            <person name="Denef V.J."/>
            <person name="McMahon K.D."/>
            <person name="Konstantinidis K.T."/>
            <person name="Eloe-Fadrosh E.A."/>
            <person name="Kyrpides N.C."/>
            <person name="Woyke T."/>
        </authorList>
    </citation>
    <scope>NUCLEOTIDE SEQUENCE</scope>
    <source>
        <strain evidence="1">GVMAG-M-3300018868-6</strain>
    </source>
</reference>
<proteinExistence type="predicted"/>